<dbReference type="AlphaFoldDB" id="A0A1Y6C0U8"/>
<keyword evidence="1" id="KW-0812">Transmembrane</keyword>
<evidence type="ECO:0000256" key="1">
    <source>
        <dbReference type="SAM" id="Phobius"/>
    </source>
</evidence>
<dbReference type="Proteomes" id="UP000192917">
    <property type="component" value="Unassembled WGS sequence"/>
</dbReference>
<keyword evidence="1" id="KW-0472">Membrane</keyword>
<feature type="transmembrane region" description="Helical" evidence="1">
    <location>
        <begin position="28"/>
        <end position="50"/>
    </location>
</feature>
<reference evidence="2 3" key="1">
    <citation type="submission" date="2017-04" db="EMBL/GenBank/DDBJ databases">
        <authorList>
            <person name="Afonso C.L."/>
            <person name="Miller P.J."/>
            <person name="Scott M.A."/>
            <person name="Spackman E."/>
            <person name="Goraichik I."/>
            <person name="Dimitrov K.M."/>
            <person name="Suarez D.L."/>
            <person name="Swayne D.E."/>
        </authorList>
    </citation>
    <scope>NUCLEOTIDE SEQUENCE [LARGE SCALE GENOMIC DNA]</scope>
    <source>
        <strain evidence="2 3">USBA 355</strain>
    </source>
</reference>
<organism evidence="2 3">
    <name type="scientific">Tistlia consotensis USBA 355</name>
    <dbReference type="NCBI Taxonomy" id="560819"/>
    <lineage>
        <taxon>Bacteria</taxon>
        <taxon>Pseudomonadati</taxon>
        <taxon>Pseudomonadota</taxon>
        <taxon>Alphaproteobacteria</taxon>
        <taxon>Rhodospirillales</taxon>
        <taxon>Rhodovibrionaceae</taxon>
        <taxon>Tistlia</taxon>
    </lineage>
</organism>
<gene>
    <name evidence="2" type="ORF">SAMN05428998_109111</name>
</gene>
<protein>
    <submittedName>
        <fullName evidence="2">Uncharacterized protein</fullName>
    </submittedName>
</protein>
<dbReference type="EMBL" id="FWZX01000009">
    <property type="protein sequence ID" value="SMF27727.1"/>
    <property type="molecule type" value="Genomic_DNA"/>
</dbReference>
<proteinExistence type="predicted"/>
<dbReference type="STRING" id="560819.SAMN05428998_109111"/>
<evidence type="ECO:0000313" key="2">
    <source>
        <dbReference type="EMBL" id="SMF27727.1"/>
    </source>
</evidence>
<keyword evidence="1" id="KW-1133">Transmembrane helix</keyword>
<keyword evidence="3" id="KW-1185">Reference proteome</keyword>
<name>A0A1Y6C0U8_9PROT</name>
<evidence type="ECO:0000313" key="3">
    <source>
        <dbReference type="Proteomes" id="UP000192917"/>
    </source>
</evidence>
<accession>A0A1Y6C0U8</accession>
<sequence length="62" mass="6711">MSKSADHSDGEGWPSEREVEARRVVHEYSMWAMAAGMLPLAAVDLALVGAAQLRMLARLSAL</sequence>